<reference evidence="1 2" key="1">
    <citation type="submission" date="2016-10" db="EMBL/GenBank/DDBJ databases">
        <authorList>
            <person name="de Groot N.N."/>
        </authorList>
    </citation>
    <scope>NUCLEOTIDE SEQUENCE [LARGE SCALE GENOMIC DNA]</scope>
    <source>
        <strain evidence="1 2">CGMCC 1.10267</strain>
    </source>
</reference>
<dbReference type="STRING" id="440168.SAMN04487974_102168"/>
<evidence type="ECO:0000313" key="2">
    <source>
        <dbReference type="Proteomes" id="UP000199495"/>
    </source>
</evidence>
<accession>A0A1G7TJE3</accession>
<dbReference type="Proteomes" id="UP000199495">
    <property type="component" value="Unassembled WGS sequence"/>
</dbReference>
<sequence>MTALCLDHFNDRAKDLADAGDIIRLESLLDEAVAARIEQRADAPTTPQFNRAARLLDQLKRKAA</sequence>
<protein>
    <submittedName>
        <fullName evidence="1">Uncharacterized protein</fullName>
    </submittedName>
</protein>
<dbReference type="AlphaFoldDB" id="A0A1G7TJE3"/>
<dbReference type="EMBL" id="FNCS01000002">
    <property type="protein sequence ID" value="SDG35463.1"/>
    <property type="molecule type" value="Genomic_DNA"/>
</dbReference>
<organism evidence="1 2">
    <name type="scientific">Pelagibacterium luteolum</name>
    <dbReference type="NCBI Taxonomy" id="440168"/>
    <lineage>
        <taxon>Bacteria</taxon>
        <taxon>Pseudomonadati</taxon>
        <taxon>Pseudomonadota</taxon>
        <taxon>Alphaproteobacteria</taxon>
        <taxon>Hyphomicrobiales</taxon>
        <taxon>Devosiaceae</taxon>
        <taxon>Pelagibacterium</taxon>
    </lineage>
</organism>
<keyword evidence="2" id="KW-1185">Reference proteome</keyword>
<proteinExistence type="predicted"/>
<gene>
    <name evidence="1" type="ORF">SAMN04487974_102168</name>
</gene>
<name>A0A1G7TJE3_9HYPH</name>
<dbReference type="RefSeq" id="WP_090592731.1">
    <property type="nucleotide sequence ID" value="NZ_FNCS01000002.1"/>
</dbReference>
<evidence type="ECO:0000313" key="1">
    <source>
        <dbReference type="EMBL" id="SDG35463.1"/>
    </source>
</evidence>